<evidence type="ECO:0000313" key="2">
    <source>
        <dbReference type="Proteomes" id="UP001176521"/>
    </source>
</evidence>
<dbReference type="AlphaFoldDB" id="A0AAN6JJY5"/>
<accession>A0AAN6JJY5</accession>
<dbReference type="Proteomes" id="UP001176521">
    <property type="component" value="Unassembled WGS sequence"/>
</dbReference>
<proteinExistence type="predicted"/>
<keyword evidence="2" id="KW-1185">Reference proteome</keyword>
<name>A0AAN6JJY5_9BASI</name>
<dbReference type="EMBL" id="JAPDMQ010000279">
    <property type="protein sequence ID" value="KAK0528277.1"/>
    <property type="molecule type" value="Genomic_DNA"/>
</dbReference>
<protein>
    <submittedName>
        <fullName evidence="1">Uncharacterized protein</fullName>
    </submittedName>
</protein>
<gene>
    <name evidence="1" type="ORF">OC842_004597</name>
</gene>
<evidence type="ECO:0000313" key="1">
    <source>
        <dbReference type="EMBL" id="KAK0528277.1"/>
    </source>
</evidence>
<organism evidence="1 2">
    <name type="scientific">Tilletia horrida</name>
    <dbReference type="NCBI Taxonomy" id="155126"/>
    <lineage>
        <taxon>Eukaryota</taxon>
        <taxon>Fungi</taxon>
        <taxon>Dikarya</taxon>
        <taxon>Basidiomycota</taxon>
        <taxon>Ustilaginomycotina</taxon>
        <taxon>Exobasidiomycetes</taxon>
        <taxon>Tilletiales</taxon>
        <taxon>Tilletiaceae</taxon>
        <taxon>Tilletia</taxon>
    </lineage>
</organism>
<comment type="caution">
    <text evidence="1">The sequence shown here is derived from an EMBL/GenBank/DDBJ whole genome shotgun (WGS) entry which is preliminary data.</text>
</comment>
<reference evidence="1" key="1">
    <citation type="journal article" date="2023" name="PhytoFront">
        <title>Draft Genome Resources of Seven Strains of Tilletia horrida, Causal Agent of Kernel Smut of Rice.</title>
        <authorList>
            <person name="Khanal S."/>
            <person name="Antony Babu S."/>
            <person name="Zhou X.G."/>
        </authorList>
    </citation>
    <scope>NUCLEOTIDE SEQUENCE</scope>
    <source>
        <strain evidence="1">TX3</strain>
    </source>
</reference>
<sequence>MPSLAGHYRHAAGHYLTLNSNGLLAVSSQDAPKDEAKTLRAQKEFWLSEDDGLVGKHGDPRQIRVELEGKEYRVWVEPRGNHKEKGYQFGLIPCKEDGNYSNLFLGLDPSGKFVVKDDWPTEEAKKDPEVIWYVEETPRKASQEA</sequence>